<evidence type="ECO:0000313" key="14">
    <source>
        <dbReference type="Proteomes" id="UP000254879"/>
    </source>
</evidence>
<dbReference type="GO" id="GO:0008982">
    <property type="term" value="F:protein-N(PI)-phosphohistidine-sugar phosphotransferase activity"/>
    <property type="evidence" value="ECO:0007669"/>
    <property type="project" value="UniProtKB-UniRule"/>
</dbReference>
<dbReference type="RefSeq" id="WP_115346251.1">
    <property type="nucleotide sequence ID" value="NZ_UGPG01000001.1"/>
</dbReference>
<dbReference type="InterPro" id="IPR051088">
    <property type="entry name" value="PTS_Sugar-EIIC/EIIB"/>
</dbReference>
<dbReference type="GO" id="GO:1901264">
    <property type="term" value="P:carbohydrate derivative transport"/>
    <property type="evidence" value="ECO:0007669"/>
    <property type="project" value="TreeGrafter"/>
</dbReference>
<evidence type="ECO:0000256" key="1">
    <source>
        <dbReference type="ARBA" id="ARBA00004651"/>
    </source>
</evidence>
<evidence type="ECO:0000256" key="6">
    <source>
        <dbReference type="ARBA" id="ARBA00022692"/>
    </source>
</evidence>
<proteinExistence type="predicted"/>
<keyword evidence="2 9" id="KW-0813">Transport</keyword>
<sequence length="448" mass="48849">MANLETLLNNTLMPLAEKVQRNKILGSLMEGFIRASPITIGVALITIVGNFPINAWIAWLKQVGLTEHINAITNGATGVLSLYVIYSLAMSYAKRLEVNQRNAAIISLAFFIMIMPQTVASVVTQAGKQVPTNIGALRLDYLGGQGIFIGMLVALIVTRLYAYLNTKNLVIKLPSSVPPMVTQSLAPVFVVTIIFIVAFAIRVLFSFTKSGNIFDFFVNTISAPLNLLVASPLSIIIIMSLLSLLWFFGIHNAVLQGPLSAITLTMISTNIAAYQNGQPLPYLVPSIVAGGIMASNFLGIVTIFIFKAKSAKMKQLAKLSFVPSLFGITEPIMFGMPIILNPIFFIPQILPPIISGFLSWGLVRTILPVNLNPTTSLMPWTTPVFVKTPLAGGINYTIIMLICFAVTALIWYPFIKIADKKEYQLEMESKAETEMETAAEIEAENAQA</sequence>
<dbReference type="GO" id="GO:0009401">
    <property type="term" value="P:phosphoenolpyruvate-dependent sugar phosphotransferase system"/>
    <property type="evidence" value="ECO:0007669"/>
    <property type="project" value="UniProtKB-KW"/>
</dbReference>
<comment type="function">
    <text evidence="9">The phosphoenolpyruvate-dependent sugar phosphotransferase system (PTS), a major carbohydrate active -transport system, catalyzes the phosphorylation of incoming sugar substrates concomitant with their translocation across the cell membrane.</text>
</comment>
<feature type="transmembrane region" description="Helical" evidence="10">
    <location>
        <begin position="185"/>
        <end position="205"/>
    </location>
</feature>
<feature type="transmembrane region" description="Helical" evidence="10">
    <location>
        <begin position="225"/>
        <end position="247"/>
    </location>
</feature>
<evidence type="ECO:0000256" key="2">
    <source>
        <dbReference type="ARBA" id="ARBA00022448"/>
    </source>
</evidence>
<gene>
    <name evidence="13" type="primary">gmuC_10</name>
    <name evidence="13" type="ORF">NCTC10815_02641</name>
</gene>
<dbReference type="NCBIfam" id="TIGR00410">
    <property type="entry name" value="lacE"/>
    <property type="match status" value="1"/>
</dbReference>
<dbReference type="InterPro" id="IPR013013">
    <property type="entry name" value="PTS_EIIC_1"/>
</dbReference>
<dbReference type="GO" id="GO:0005886">
    <property type="term" value="C:plasma membrane"/>
    <property type="evidence" value="ECO:0007669"/>
    <property type="project" value="UniProtKB-SubCell"/>
</dbReference>
<keyword evidence="8 9" id="KW-0472">Membrane</keyword>
<accession>A0A378MIE4</accession>
<dbReference type="EMBL" id="UGPG01000001">
    <property type="protein sequence ID" value="STY45266.1"/>
    <property type="molecule type" value="Genomic_DNA"/>
</dbReference>
<evidence type="ECO:0000256" key="4">
    <source>
        <dbReference type="ARBA" id="ARBA00022597"/>
    </source>
</evidence>
<dbReference type="Proteomes" id="UP000254879">
    <property type="component" value="Unassembled WGS sequence"/>
</dbReference>
<evidence type="ECO:0000313" key="13">
    <source>
        <dbReference type="EMBL" id="STY45266.1"/>
    </source>
</evidence>
<dbReference type="Pfam" id="PF02378">
    <property type="entry name" value="PTS_EIIC"/>
    <property type="match status" value="1"/>
</dbReference>
<dbReference type="PROSITE" id="PS51105">
    <property type="entry name" value="PTS_EIIC_TYPE_3"/>
    <property type="match status" value="1"/>
</dbReference>
<feature type="transmembrane region" description="Helical" evidence="10">
    <location>
        <begin position="38"/>
        <end position="59"/>
    </location>
</feature>
<reference evidence="13 14" key="1">
    <citation type="submission" date="2018-06" db="EMBL/GenBank/DDBJ databases">
        <authorList>
            <consortium name="Pathogen Informatics"/>
            <person name="Doyle S."/>
        </authorList>
    </citation>
    <scope>NUCLEOTIDE SEQUENCE [LARGE SCALE GENOMIC DNA]</scope>
    <source>
        <strain evidence="14">NCTC 10815</strain>
    </source>
</reference>
<keyword evidence="5" id="KW-0598">Phosphotransferase system</keyword>
<feature type="domain" description="PTS EIIC type-3" evidence="12">
    <location>
        <begin position="8"/>
        <end position="414"/>
    </location>
</feature>
<dbReference type="AlphaFoldDB" id="A0A378MIE4"/>
<evidence type="ECO:0000256" key="9">
    <source>
        <dbReference type="PIRNR" id="PIRNR006351"/>
    </source>
</evidence>
<comment type="subcellular location">
    <subcellularLocation>
        <location evidence="1">Cell membrane</location>
        <topology evidence="1">Multi-pass membrane protein</topology>
    </subcellularLocation>
</comment>
<feature type="transmembrane region" description="Helical" evidence="10">
    <location>
        <begin position="282"/>
        <end position="306"/>
    </location>
</feature>
<dbReference type="PROSITE" id="PS51103">
    <property type="entry name" value="PTS_EIIC_TYPE_1"/>
    <property type="match status" value="1"/>
</dbReference>
<evidence type="ECO:0000256" key="8">
    <source>
        <dbReference type="ARBA" id="ARBA00023136"/>
    </source>
</evidence>
<feature type="transmembrane region" description="Helical" evidence="10">
    <location>
        <begin position="105"/>
        <end position="126"/>
    </location>
</feature>
<dbReference type="InterPro" id="IPR003352">
    <property type="entry name" value="PTS_EIIC"/>
</dbReference>
<evidence type="ECO:0000256" key="3">
    <source>
        <dbReference type="ARBA" id="ARBA00022475"/>
    </source>
</evidence>
<dbReference type="InterPro" id="IPR004501">
    <property type="entry name" value="PTS_EIIC_3"/>
</dbReference>
<feature type="transmembrane region" description="Helical" evidence="10">
    <location>
        <begin position="259"/>
        <end position="276"/>
    </location>
</feature>
<keyword evidence="4 9" id="KW-0762">Sugar transport</keyword>
<name>A0A378MIE4_LISGR</name>
<dbReference type="PIRSF" id="PIRSF006351">
    <property type="entry name" value="PTS_EIIC-Cellobiose"/>
    <property type="match status" value="1"/>
</dbReference>
<protein>
    <recommendedName>
        <fullName evidence="9">Permease IIC component</fullName>
    </recommendedName>
</protein>
<dbReference type="PANTHER" id="PTHR33989:SF8">
    <property type="entry name" value="PERMEASE IIC COMPONENT"/>
    <property type="match status" value="1"/>
</dbReference>
<evidence type="ECO:0000256" key="10">
    <source>
        <dbReference type="SAM" id="Phobius"/>
    </source>
</evidence>
<dbReference type="PANTHER" id="PTHR33989">
    <property type="match status" value="1"/>
</dbReference>
<feature type="transmembrane region" description="Helical" evidence="10">
    <location>
        <begin position="71"/>
        <end position="93"/>
    </location>
</feature>
<dbReference type="InterPro" id="IPR004796">
    <property type="entry name" value="PTS_IIC_cello"/>
</dbReference>
<evidence type="ECO:0000259" key="11">
    <source>
        <dbReference type="PROSITE" id="PS51103"/>
    </source>
</evidence>
<evidence type="ECO:0000256" key="7">
    <source>
        <dbReference type="ARBA" id="ARBA00022989"/>
    </source>
</evidence>
<organism evidence="13 14">
    <name type="scientific">Listeria grayi</name>
    <name type="common">Listeria murrayi</name>
    <dbReference type="NCBI Taxonomy" id="1641"/>
    <lineage>
        <taxon>Bacteria</taxon>
        <taxon>Bacillati</taxon>
        <taxon>Bacillota</taxon>
        <taxon>Bacilli</taxon>
        <taxon>Bacillales</taxon>
        <taxon>Listeriaceae</taxon>
        <taxon>Listeria</taxon>
    </lineage>
</organism>
<keyword evidence="6 10" id="KW-0812">Transmembrane</keyword>
<feature type="domain" description="PTS EIIC type-1" evidence="11">
    <location>
        <begin position="19"/>
        <end position="432"/>
    </location>
</feature>
<evidence type="ECO:0000256" key="5">
    <source>
        <dbReference type="ARBA" id="ARBA00022683"/>
    </source>
</evidence>
<feature type="transmembrane region" description="Helical" evidence="10">
    <location>
        <begin position="394"/>
        <end position="415"/>
    </location>
</feature>
<feature type="transmembrane region" description="Helical" evidence="10">
    <location>
        <begin position="146"/>
        <end position="164"/>
    </location>
</feature>
<keyword evidence="3 9" id="KW-1003">Cell membrane</keyword>
<keyword evidence="7 10" id="KW-1133">Transmembrane helix</keyword>
<evidence type="ECO:0000259" key="12">
    <source>
        <dbReference type="PROSITE" id="PS51105"/>
    </source>
</evidence>